<dbReference type="Gene3D" id="2.40.160.20">
    <property type="match status" value="1"/>
</dbReference>
<organism evidence="3 4">
    <name type="scientific">Haliscomenobacter hydrossis (strain ATCC 27775 / DSM 1100 / LMG 10767 / O)</name>
    <dbReference type="NCBI Taxonomy" id="760192"/>
    <lineage>
        <taxon>Bacteria</taxon>
        <taxon>Pseudomonadati</taxon>
        <taxon>Bacteroidota</taxon>
        <taxon>Saprospiria</taxon>
        <taxon>Saprospirales</taxon>
        <taxon>Haliscomenobacteraceae</taxon>
        <taxon>Haliscomenobacter</taxon>
    </lineage>
</organism>
<dbReference type="EMBL" id="CP002691">
    <property type="protein sequence ID" value="AEE52870.1"/>
    <property type="molecule type" value="Genomic_DNA"/>
</dbReference>
<keyword evidence="1" id="KW-0732">Signal</keyword>
<dbReference type="AlphaFoldDB" id="F4L2B7"/>
<evidence type="ECO:0000313" key="4">
    <source>
        <dbReference type="Proteomes" id="UP000008461"/>
    </source>
</evidence>
<accession>F4L2B7</accession>
<dbReference type="SUPFAM" id="SSF56925">
    <property type="entry name" value="OMPA-like"/>
    <property type="match status" value="1"/>
</dbReference>
<dbReference type="InterPro" id="IPR045743">
    <property type="entry name" value="DUF6089"/>
</dbReference>
<dbReference type="Proteomes" id="UP000008461">
    <property type="component" value="Chromosome"/>
</dbReference>
<reference key="2">
    <citation type="submission" date="2011-04" db="EMBL/GenBank/DDBJ databases">
        <title>Complete sequence of chromosome of Haliscomenobacter hydrossis DSM 1100.</title>
        <authorList>
            <consortium name="US DOE Joint Genome Institute (JGI-PGF)"/>
            <person name="Lucas S."/>
            <person name="Han J."/>
            <person name="Lapidus A."/>
            <person name="Bruce D."/>
            <person name="Goodwin L."/>
            <person name="Pitluck S."/>
            <person name="Peters L."/>
            <person name="Kyrpides N."/>
            <person name="Mavromatis K."/>
            <person name="Ivanova N."/>
            <person name="Ovchinnikova G."/>
            <person name="Pagani I."/>
            <person name="Daligault H."/>
            <person name="Detter J.C."/>
            <person name="Han C."/>
            <person name="Land M."/>
            <person name="Hauser L."/>
            <person name="Markowitz V."/>
            <person name="Cheng J.-F."/>
            <person name="Hugenholtz P."/>
            <person name="Woyke T."/>
            <person name="Wu D."/>
            <person name="Verbarg S."/>
            <person name="Frueling A."/>
            <person name="Brambilla E."/>
            <person name="Klenk H.-P."/>
            <person name="Eisen J.A."/>
        </authorList>
    </citation>
    <scope>NUCLEOTIDE SEQUENCE</scope>
    <source>
        <strain>DSM 1100</strain>
    </source>
</reference>
<keyword evidence="4" id="KW-1185">Reference proteome</keyword>
<dbReference type="RefSeq" id="WP_013767405.1">
    <property type="nucleotide sequence ID" value="NC_015510.1"/>
</dbReference>
<feature type="chain" id="PRO_5003312430" description="DUF6089 domain-containing protein" evidence="1">
    <location>
        <begin position="19"/>
        <end position="280"/>
    </location>
</feature>
<proteinExistence type="predicted"/>
<protein>
    <recommendedName>
        <fullName evidence="2">DUF6089 domain-containing protein</fullName>
    </recommendedName>
</protein>
<feature type="signal peptide" evidence="1">
    <location>
        <begin position="1"/>
        <end position="18"/>
    </location>
</feature>
<feature type="domain" description="DUF6089" evidence="2">
    <location>
        <begin position="9"/>
        <end position="202"/>
    </location>
</feature>
<dbReference type="eggNOG" id="COG3637">
    <property type="taxonomic scope" value="Bacteria"/>
</dbReference>
<sequence length="280" mass="31275">MKKLLLAFAMILPFYGFCQDLDFGITGGIGLYSGDLSPKEFAIYPNDYGYAAGIFLRQRYSRFIGIRTGLTLAKVMGDERNNGVKVDRGLNFQSNITEFSLMGEIHLFHIGYARNKTVISPYVAFGLGFFAFNPKINFGGQIIELRPLGTEGQGLEGYPNRYSRSQFNLPFGAGVNILINDRLTIGAEMIFRATLSDYLDDVSDAQLVYGDILTNKGELAARISNPLLDPANTENLTVSYARGGEHNDWYIIPALTLSWRIKNSGKSRSVYSKYMECPRF</sequence>
<gene>
    <name evidence="3" type="ordered locus">Halhy_5044</name>
</gene>
<dbReference type="Pfam" id="PF19573">
    <property type="entry name" value="DUF6089"/>
    <property type="match status" value="1"/>
</dbReference>
<evidence type="ECO:0000313" key="3">
    <source>
        <dbReference type="EMBL" id="AEE52870.1"/>
    </source>
</evidence>
<evidence type="ECO:0000256" key="1">
    <source>
        <dbReference type="SAM" id="SignalP"/>
    </source>
</evidence>
<dbReference type="InterPro" id="IPR011250">
    <property type="entry name" value="OMP/PagP_B-barrel"/>
</dbReference>
<reference evidence="3 4" key="1">
    <citation type="journal article" date="2011" name="Stand. Genomic Sci.">
        <title>Complete genome sequence of Haliscomenobacter hydrossis type strain (O).</title>
        <authorList>
            <consortium name="US DOE Joint Genome Institute (JGI-PGF)"/>
            <person name="Daligault H."/>
            <person name="Lapidus A."/>
            <person name="Zeytun A."/>
            <person name="Nolan M."/>
            <person name="Lucas S."/>
            <person name="Del Rio T.G."/>
            <person name="Tice H."/>
            <person name="Cheng J.F."/>
            <person name="Tapia R."/>
            <person name="Han C."/>
            <person name="Goodwin L."/>
            <person name="Pitluck S."/>
            <person name="Liolios K."/>
            <person name="Pagani I."/>
            <person name="Ivanova N."/>
            <person name="Huntemann M."/>
            <person name="Mavromatis K."/>
            <person name="Mikhailova N."/>
            <person name="Pati A."/>
            <person name="Chen A."/>
            <person name="Palaniappan K."/>
            <person name="Land M."/>
            <person name="Hauser L."/>
            <person name="Brambilla E.M."/>
            <person name="Rohde M."/>
            <person name="Verbarg S."/>
            <person name="Goker M."/>
            <person name="Bristow J."/>
            <person name="Eisen J.A."/>
            <person name="Markowitz V."/>
            <person name="Hugenholtz P."/>
            <person name="Kyrpides N.C."/>
            <person name="Klenk H.P."/>
            <person name="Woyke T."/>
        </authorList>
    </citation>
    <scope>NUCLEOTIDE SEQUENCE [LARGE SCALE GENOMIC DNA]</scope>
    <source>
        <strain evidence="4">ATCC 27775 / DSM 1100 / LMG 10767 / O</strain>
    </source>
</reference>
<dbReference type="HOGENOM" id="CLU_071588_0_0_10"/>
<name>F4L2B7_HALH1</name>
<evidence type="ECO:0000259" key="2">
    <source>
        <dbReference type="Pfam" id="PF19573"/>
    </source>
</evidence>
<dbReference type="KEGG" id="hhy:Halhy_5044"/>
<dbReference type="STRING" id="760192.Halhy_5044"/>